<protein>
    <submittedName>
        <fullName evidence="2">Cation transporter</fullName>
    </submittedName>
</protein>
<dbReference type="EMBL" id="SDWW01000018">
    <property type="protein sequence ID" value="RYV51333.1"/>
    <property type="molecule type" value="Genomic_DNA"/>
</dbReference>
<comment type="caution">
    <text evidence="2">The sequence shown here is derived from an EMBL/GenBank/DDBJ whole genome shotgun (WGS) entry which is preliminary data.</text>
</comment>
<dbReference type="PROSITE" id="PS50846">
    <property type="entry name" value="HMA_2"/>
    <property type="match status" value="1"/>
</dbReference>
<organism evidence="2 3">
    <name type="scientific">Pengzhenrongella frigida</name>
    <dbReference type="NCBI Taxonomy" id="1259133"/>
    <lineage>
        <taxon>Bacteria</taxon>
        <taxon>Bacillati</taxon>
        <taxon>Actinomycetota</taxon>
        <taxon>Actinomycetes</taxon>
        <taxon>Micrococcales</taxon>
        <taxon>Pengzhenrongella</taxon>
    </lineage>
</organism>
<keyword evidence="3" id="KW-1185">Reference proteome</keyword>
<proteinExistence type="predicted"/>
<dbReference type="Pfam" id="PF00403">
    <property type="entry name" value="HMA"/>
    <property type="match status" value="1"/>
</dbReference>
<dbReference type="Gene3D" id="3.30.70.100">
    <property type="match status" value="1"/>
</dbReference>
<name>A0A4Q5N291_9MICO</name>
<feature type="domain" description="HMA" evidence="1">
    <location>
        <begin position="4"/>
        <end position="70"/>
    </location>
</feature>
<reference evidence="2 3" key="1">
    <citation type="submission" date="2019-01" db="EMBL/GenBank/DDBJ databases">
        <title>Novel species of Cellulomonas.</title>
        <authorList>
            <person name="Liu Q."/>
            <person name="Xin Y.-H."/>
        </authorList>
    </citation>
    <scope>NUCLEOTIDE SEQUENCE [LARGE SCALE GENOMIC DNA]</scope>
    <source>
        <strain evidence="2 3">HLT2-17</strain>
    </source>
</reference>
<dbReference type="SUPFAM" id="SSF55008">
    <property type="entry name" value="HMA, heavy metal-associated domain"/>
    <property type="match status" value="1"/>
</dbReference>
<dbReference type="InterPro" id="IPR006121">
    <property type="entry name" value="HMA_dom"/>
</dbReference>
<evidence type="ECO:0000313" key="3">
    <source>
        <dbReference type="Proteomes" id="UP000293764"/>
    </source>
</evidence>
<dbReference type="Proteomes" id="UP000293764">
    <property type="component" value="Unassembled WGS sequence"/>
</dbReference>
<evidence type="ECO:0000313" key="2">
    <source>
        <dbReference type="EMBL" id="RYV51333.1"/>
    </source>
</evidence>
<accession>A0A4Q5N291</accession>
<dbReference type="GO" id="GO:0046872">
    <property type="term" value="F:metal ion binding"/>
    <property type="evidence" value="ECO:0007669"/>
    <property type="project" value="InterPro"/>
</dbReference>
<gene>
    <name evidence="2" type="ORF">EUA98_09285</name>
</gene>
<dbReference type="InterPro" id="IPR036163">
    <property type="entry name" value="HMA_dom_sf"/>
</dbReference>
<evidence type="ECO:0000259" key="1">
    <source>
        <dbReference type="PROSITE" id="PS50846"/>
    </source>
</evidence>
<dbReference type="OrthoDB" id="3727474at2"/>
<dbReference type="AlphaFoldDB" id="A0A4Q5N291"/>
<dbReference type="CDD" id="cd00371">
    <property type="entry name" value="HMA"/>
    <property type="match status" value="1"/>
</dbReference>
<sequence>MTGQTTVLEVGGLQWATSSAAVERTLGRRPGVLAVTVNAVSQTATVTYDPDRTNVAALSGWVRDCGYHCAGQSVPEHVYCVA</sequence>
<dbReference type="RefSeq" id="WP_130102399.1">
    <property type="nucleotide sequence ID" value="NZ_SDWW01000018.1"/>
</dbReference>